<evidence type="ECO:0000256" key="2">
    <source>
        <dbReference type="ARBA" id="ARBA00022448"/>
    </source>
</evidence>
<dbReference type="Pfam" id="PF00528">
    <property type="entry name" value="BPD_transp_1"/>
    <property type="match status" value="1"/>
</dbReference>
<dbReference type="InterPro" id="IPR035906">
    <property type="entry name" value="MetI-like_sf"/>
</dbReference>
<proteinExistence type="inferred from homology"/>
<evidence type="ECO:0000256" key="3">
    <source>
        <dbReference type="ARBA" id="ARBA00022475"/>
    </source>
</evidence>
<dbReference type="InterPro" id="IPR000515">
    <property type="entry name" value="MetI-like"/>
</dbReference>
<keyword evidence="5 7" id="KW-1133">Transmembrane helix</keyword>
<keyword evidence="2 7" id="KW-0813">Transport</keyword>
<evidence type="ECO:0000256" key="5">
    <source>
        <dbReference type="ARBA" id="ARBA00022989"/>
    </source>
</evidence>
<dbReference type="CDD" id="cd06261">
    <property type="entry name" value="TM_PBP2"/>
    <property type="match status" value="1"/>
</dbReference>
<reference evidence="9 10" key="1">
    <citation type="journal article" date="2020" name="Front. Microbiol.">
        <title>Design of Bacterial Strain-Specific qPCR Assays Using NGS Data and Publicly Available Resources and Its Application to Track Biocontrol Strains.</title>
        <authorList>
            <person name="Hernandez I."/>
            <person name="Sant C."/>
            <person name="Martinez R."/>
            <person name="Fernandez C."/>
        </authorList>
    </citation>
    <scope>NUCLEOTIDE SEQUENCE [LARGE SCALE GENOMIC DNA]</scope>
    <source>
        <strain evidence="9 10">B24</strain>
    </source>
</reference>
<dbReference type="Proteomes" id="UP000515708">
    <property type="component" value="Chromosome"/>
</dbReference>
<dbReference type="Gene3D" id="1.10.3720.10">
    <property type="entry name" value="MetI-like"/>
    <property type="match status" value="1"/>
</dbReference>
<dbReference type="RefSeq" id="WP_182255691.1">
    <property type="nucleotide sequence ID" value="NZ_CP043732.1"/>
</dbReference>
<protein>
    <submittedName>
        <fullName evidence="9">ABC transporter permease</fullName>
    </submittedName>
</protein>
<dbReference type="AlphaFoldDB" id="A0A7D7WGQ3"/>
<evidence type="ECO:0000259" key="8">
    <source>
        <dbReference type="PROSITE" id="PS50928"/>
    </source>
</evidence>
<dbReference type="PROSITE" id="PS50928">
    <property type="entry name" value="ABC_TM1"/>
    <property type="match status" value="1"/>
</dbReference>
<feature type="transmembrane region" description="Helical" evidence="7">
    <location>
        <begin position="102"/>
        <end position="125"/>
    </location>
</feature>
<evidence type="ECO:0000256" key="1">
    <source>
        <dbReference type="ARBA" id="ARBA00004651"/>
    </source>
</evidence>
<feature type="domain" description="ABC transmembrane type-1" evidence="8">
    <location>
        <begin position="102"/>
        <end position="288"/>
    </location>
</feature>
<keyword evidence="3" id="KW-1003">Cell membrane</keyword>
<gene>
    <name evidence="9" type="ORF">FVO59_06050</name>
</gene>
<dbReference type="PANTHER" id="PTHR43386">
    <property type="entry name" value="OLIGOPEPTIDE TRANSPORT SYSTEM PERMEASE PROTEIN APPC"/>
    <property type="match status" value="1"/>
</dbReference>
<dbReference type="GO" id="GO:0005886">
    <property type="term" value="C:plasma membrane"/>
    <property type="evidence" value="ECO:0007669"/>
    <property type="project" value="UniProtKB-SubCell"/>
</dbReference>
<comment type="subcellular location">
    <subcellularLocation>
        <location evidence="1 7">Cell membrane</location>
        <topology evidence="1 7">Multi-pass membrane protein</topology>
    </subcellularLocation>
</comment>
<keyword evidence="6 7" id="KW-0472">Membrane</keyword>
<evidence type="ECO:0000256" key="4">
    <source>
        <dbReference type="ARBA" id="ARBA00022692"/>
    </source>
</evidence>
<dbReference type="EMBL" id="CP043732">
    <property type="protein sequence ID" value="QMU96833.1"/>
    <property type="molecule type" value="Genomic_DNA"/>
</dbReference>
<comment type="similarity">
    <text evidence="7">Belongs to the binding-protein-dependent transport system permease family.</text>
</comment>
<accession>A0A7D7WGQ3</accession>
<dbReference type="SUPFAM" id="SSF161098">
    <property type="entry name" value="MetI-like"/>
    <property type="match status" value="1"/>
</dbReference>
<evidence type="ECO:0000313" key="9">
    <source>
        <dbReference type="EMBL" id="QMU96833.1"/>
    </source>
</evidence>
<feature type="transmembrane region" description="Helical" evidence="7">
    <location>
        <begin position="137"/>
        <end position="157"/>
    </location>
</feature>
<name>A0A7D7WGQ3_9MICO</name>
<feature type="transmembrane region" description="Helical" evidence="7">
    <location>
        <begin position="163"/>
        <end position="181"/>
    </location>
</feature>
<dbReference type="PANTHER" id="PTHR43386:SF6">
    <property type="entry name" value="ABC TRANSPORTER PERMEASE PROTEIN"/>
    <property type="match status" value="1"/>
</dbReference>
<organism evidence="9 10">
    <name type="scientific">Microbacterium esteraromaticum</name>
    <dbReference type="NCBI Taxonomy" id="57043"/>
    <lineage>
        <taxon>Bacteria</taxon>
        <taxon>Bacillati</taxon>
        <taxon>Actinomycetota</taxon>
        <taxon>Actinomycetes</taxon>
        <taxon>Micrococcales</taxon>
        <taxon>Microbacteriaceae</taxon>
        <taxon>Microbacterium</taxon>
    </lineage>
</organism>
<feature type="transmembrane region" description="Helical" evidence="7">
    <location>
        <begin position="32"/>
        <end position="56"/>
    </location>
</feature>
<sequence>MSDIAFLAEETAETRAPRGGRVLRRLAANPEFWIGAVLVAFFLLITVWPASVAGLFGHGDPRECDLSFSRRPPDPAAGHPFGFTVQGCDLYASVVHGAANSITVGIVVTLGTALIAIVLGMLAGYLGGWVDTLLSRISEVVVSVPLLLGAVLVLNSIEARNVWFVSAVLIAFSWPAAMRVMRTSTISIRARSFVTAAKALGLPTWRILLSHVIPNTVGPVIVLGTLQVGAVIASEAALTYLGIGLQAPALSWGLQLSQAEAYFADAPHLLYFPAGALTLAVGGFVLLGEAVRQAGFHSSNGA</sequence>
<dbReference type="GO" id="GO:0055085">
    <property type="term" value="P:transmembrane transport"/>
    <property type="evidence" value="ECO:0007669"/>
    <property type="project" value="InterPro"/>
</dbReference>
<keyword evidence="4 7" id="KW-0812">Transmembrane</keyword>
<evidence type="ECO:0000313" key="10">
    <source>
        <dbReference type="Proteomes" id="UP000515708"/>
    </source>
</evidence>
<dbReference type="InterPro" id="IPR050366">
    <property type="entry name" value="BP-dependent_transpt_permease"/>
</dbReference>
<evidence type="ECO:0000256" key="7">
    <source>
        <dbReference type="RuleBase" id="RU363032"/>
    </source>
</evidence>
<evidence type="ECO:0000256" key="6">
    <source>
        <dbReference type="ARBA" id="ARBA00023136"/>
    </source>
</evidence>